<sequence length="263" mass="29729">MTSTAPVEETRKFAVFSQESIQIYAESLGITDLPDAVKQTLAEDVSYRLRELVSKSTTFLRHARRKRLLANDVNRALYWSDTPAIHGSSNTLDFKQVADVHVPIDPTINLRDEIFDIELRPASSSTLSSVDVSCDKEEPMQLSEQSELDSEQETEVRLQPNTDQFTKYYSTLVESLLTDNKPVFCEMLTDLRSNPRVAPCVPYFVTFLTKASLVSHDLDKLSWMLYTMKAMLMNPNLSLVDYLNPLLSSAMYCVLEPLAASIN</sequence>
<dbReference type="InterPro" id="IPR037796">
    <property type="entry name" value="TAF6"/>
</dbReference>
<dbReference type="GO" id="GO:0046982">
    <property type="term" value="F:protein heterodimerization activity"/>
    <property type="evidence" value="ECO:0007669"/>
    <property type="project" value="InterPro"/>
</dbReference>
<dbReference type="Pfam" id="PF07571">
    <property type="entry name" value="TAF6_C"/>
    <property type="match status" value="1"/>
</dbReference>
<dbReference type="Ensembl" id="ENSCINT00000009720.3">
    <property type="protein sequence ID" value="ENSCINP00000009720.3"/>
    <property type="gene ID" value="ENSCING00000004695.3"/>
</dbReference>
<evidence type="ECO:0000259" key="7">
    <source>
        <dbReference type="SMART" id="SM00803"/>
    </source>
</evidence>
<name>F6QNK0_CIOIN</name>
<dbReference type="Gene3D" id="1.25.40.770">
    <property type="entry name" value="TAF6, C-terminal HEAT repeat domain"/>
    <property type="match status" value="1"/>
</dbReference>
<dbReference type="STRING" id="7719.ENSCINP00000009720"/>
<keyword evidence="3" id="KW-0805">Transcription regulation</keyword>
<comment type="subcellular location">
    <subcellularLocation>
        <location evidence="1">Nucleus</location>
    </subcellularLocation>
</comment>
<keyword evidence="5" id="KW-0539">Nucleus</keyword>
<dbReference type="EMBL" id="EAAA01000555">
    <property type="status" value="NOT_ANNOTATED_CDS"/>
    <property type="molecule type" value="Genomic_DNA"/>
</dbReference>
<comment type="similarity">
    <text evidence="2">Belongs to the TAF6 family.</text>
</comment>
<dbReference type="HOGENOM" id="CLU_1059724_0_0_1"/>
<dbReference type="GO" id="GO:0016251">
    <property type="term" value="F:RNA polymerase II general transcription initiation factor activity"/>
    <property type="evidence" value="ECO:0007669"/>
    <property type="project" value="InterPro"/>
</dbReference>
<dbReference type="CDD" id="cd08050">
    <property type="entry name" value="TAF6C"/>
    <property type="match status" value="1"/>
</dbReference>
<dbReference type="PANTHER" id="PTHR10221:SF22">
    <property type="entry name" value="TAF6-LIKE RNA POLYMERASE II P300_CBP-ASSOCIATED FACTOR-ASSOCIATED FACTOR 65 KDA SUBUNIT 6L"/>
    <property type="match status" value="1"/>
</dbReference>
<reference evidence="8" key="3">
    <citation type="submission" date="2025-08" db="UniProtKB">
        <authorList>
            <consortium name="Ensembl"/>
        </authorList>
    </citation>
    <scope>IDENTIFICATION</scope>
</reference>
<evidence type="ECO:0000313" key="8">
    <source>
        <dbReference type="Ensembl" id="ENSCINP00000009720.3"/>
    </source>
</evidence>
<keyword evidence="9" id="KW-1185">Reference proteome</keyword>
<dbReference type="AlphaFoldDB" id="F6QNK0"/>
<keyword evidence="4" id="KW-0804">Transcription</keyword>
<dbReference type="GO" id="GO:0000124">
    <property type="term" value="C:SAGA complex"/>
    <property type="evidence" value="ECO:0007669"/>
    <property type="project" value="InterPro"/>
</dbReference>
<dbReference type="Proteomes" id="UP000008144">
    <property type="component" value="Chromosome 10"/>
</dbReference>
<evidence type="ECO:0000256" key="3">
    <source>
        <dbReference type="ARBA" id="ARBA00023015"/>
    </source>
</evidence>
<dbReference type="InterPro" id="IPR004823">
    <property type="entry name" value="TAF_TATA-bd_Histone-like_dom"/>
</dbReference>
<dbReference type="GO" id="GO:0005669">
    <property type="term" value="C:transcription factor TFIID complex"/>
    <property type="evidence" value="ECO:0007669"/>
    <property type="project" value="InterPro"/>
</dbReference>
<dbReference type="InterPro" id="IPR011442">
    <property type="entry name" value="TAF6_C"/>
</dbReference>
<dbReference type="SMART" id="SM00803">
    <property type="entry name" value="TAF"/>
    <property type="match status" value="1"/>
</dbReference>
<dbReference type="Gene3D" id="1.10.20.10">
    <property type="entry name" value="Histone, subunit A"/>
    <property type="match status" value="1"/>
</dbReference>
<reference evidence="8" key="2">
    <citation type="journal article" date="2008" name="Genome Biol.">
        <title>Improved genome assembly and evidence-based global gene model set for the chordate Ciona intestinalis: new insight into intron and operon populations.</title>
        <authorList>
            <person name="Satou Y."/>
            <person name="Mineta K."/>
            <person name="Ogasawara M."/>
            <person name="Sasakura Y."/>
            <person name="Shoguchi E."/>
            <person name="Ueno K."/>
            <person name="Yamada L."/>
            <person name="Matsumoto J."/>
            <person name="Wasserscheid J."/>
            <person name="Dewar K."/>
            <person name="Wiley G.B."/>
            <person name="Macmil S.L."/>
            <person name="Roe B.A."/>
            <person name="Zeller R.W."/>
            <person name="Hastings K.E."/>
            <person name="Lemaire P."/>
            <person name="Lindquist E."/>
            <person name="Endo T."/>
            <person name="Hotta K."/>
            <person name="Inaba K."/>
        </authorList>
    </citation>
    <scope>NUCLEOTIDE SEQUENCE [LARGE SCALE GENOMIC DNA]</scope>
    <source>
        <strain evidence="8">wild type</strain>
    </source>
</reference>
<dbReference type="CDD" id="cd22932">
    <property type="entry name" value="HFD_TAF6L"/>
    <property type="match status" value="1"/>
</dbReference>
<evidence type="ECO:0000256" key="6">
    <source>
        <dbReference type="SAM" id="MobiDB-lite"/>
    </source>
</evidence>
<accession>F6QNK0</accession>
<feature type="region of interest" description="Disordered" evidence="6">
    <location>
        <begin position="128"/>
        <end position="157"/>
    </location>
</feature>
<dbReference type="Pfam" id="PF02969">
    <property type="entry name" value="TAF"/>
    <property type="match status" value="1"/>
</dbReference>
<evidence type="ECO:0000256" key="2">
    <source>
        <dbReference type="ARBA" id="ARBA00007688"/>
    </source>
</evidence>
<evidence type="ECO:0000313" key="9">
    <source>
        <dbReference type="Proteomes" id="UP000008144"/>
    </source>
</evidence>
<proteinExistence type="inferred from homology"/>
<dbReference type="PANTHER" id="PTHR10221">
    <property type="entry name" value="TRANSCRIPTION INITIATION FACTOR TFIID SUBUNIT 6"/>
    <property type="match status" value="1"/>
</dbReference>
<evidence type="ECO:0000256" key="4">
    <source>
        <dbReference type="ARBA" id="ARBA00023163"/>
    </source>
</evidence>
<dbReference type="GO" id="GO:0046695">
    <property type="term" value="C:SLIK (SAGA-like) complex"/>
    <property type="evidence" value="ECO:0007669"/>
    <property type="project" value="InterPro"/>
</dbReference>
<feature type="domain" description="TATA box binding protein associated factor (TAF) histone-like fold" evidence="7">
    <location>
        <begin position="14"/>
        <end position="78"/>
    </location>
</feature>
<dbReference type="InterPro" id="IPR009072">
    <property type="entry name" value="Histone-fold"/>
</dbReference>
<dbReference type="InterPro" id="IPR046344">
    <property type="entry name" value="TAF6_C_sf"/>
</dbReference>
<evidence type="ECO:0000256" key="5">
    <source>
        <dbReference type="ARBA" id="ARBA00023242"/>
    </source>
</evidence>
<dbReference type="InParanoid" id="F6QNK0"/>
<reference evidence="8" key="4">
    <citation type="submission" date="2025-09" db="UniProtKB">
        <authorList>
            <consortium name="Ensembl"/>
        </authorList>
    </citation>
    <scope>IDENTIFICATION</scope>
</reference>
<dbReference type="SUPFAM" id="SSF47113">
    <property type="entry name" value="Histone-fold"/>
    <property type="match status" value="1"/>
</dbReference>
<organism evidence="8 9">
    <name type="scientific">Ciona intestinalis</name>
    <name type="common">Transparent sea squirt</name>
    <name type="synonym">Ascidia intestinalis</name>
    <dbReference type="NCBI Taxonomy" id="7719"/>
    <lineage>
        <taxon>Eukaryota</taxon>
        <taxon>Metazoa</taxon>
        <taxon>Chordata</taxon>
        <taxon>Tunicata</taxon>
        <taxon>Ascidiacea</taxon>
        <taxon>Phlebobranchia</taxon>
        <taxon>Cionidae</taxon>
        <taxon>Ciona</taxon>
    </lineage>
</organism>
<dbReference type="GO" id="GO:0006367">
    <property type="term" value="P:transcription initiation at RNA polymerase II promoter"/>
    <property type="evidence" value="ECO:0007669"/>
    <property type="project" value="InterPro"/>
</dbReference>
<protein>
    <recommendedName>
        <fullName evidence="7">TATA box binding protein associated factor (TAF) histone-like fold domain-containing protein</fullName>
    </recommendedName>
</protein>
<dbReference type="OMA" id="QESIQIY"/>
<dbReference type="GeneTree" id="ENSGT00640000091486"/>
<reference evidence="9" key="1">
    <citation type="journal article" date="2002" name="Science">
        <title>The draft genome of Ciona intestinalis: insights into chordate and vertebrate origins.</title>
        <authorList>
            <person name="Dehal P."/>
            <person name="Satou Y."/>
            <person name="Campbell R.K."/>
            <person name="Chapman J."/>
            <person name="Degnan B."/>
            <person name="De Tomaso A."/>
            <person name="Davidson B."/>
            <person name="Di Gregorio A."/>
            <person name="Gelpke M."/>
            <person name="Goodstein D.M."/>
            <person name="Harafuji N."/>
            <person name="Hastings K.E."/>
            <person name="Ho I."/>
            <person name="Hotta K."/>
            <person name="Huang W."/>
            <person name="Kawashima T."/>
            <person name="Lemaire P."/>
            <person name="Martinez D."/>
            <person name="Meinertzhagen I.A."/>
            <person name="Necula S."/>
            <person name="Nonaka M."/>
            <person name="Putnam N."/>
            <person name="Rash S."/>
            <person name="Saiga H."/>
            <person name="Satake M."/>
            <person name="Terry A."/>
            <person name="Yamada L."/>
            <person name="Wang H.G."/>
            <person name="Awazu S."/>
            <person name="Azumi K."/>
            <person name="Boore J."/>
            <person name="Branno M."/>
            <person name="Chin-Bow S."/>
            <person name="DeSantis R."/>
            <person name="Doyle S."/>
            <person name="Francino P."/>
            <person name="Keys D.N."/>
            <person name="Haga S."/>
            <person name="Hayashi H."/>
            <person name="Hino K."/>
            <person name="Imai K.S."/>
            <person name="Inaba K."/>
            <person name="Kano S."/>
            <person name="Kobayashi K."/>
            <person name="Kobayashi M."/>
            <person name="Lee B.I."/>
            <person name="Makabe K.W."/>
            <person name="Manohar C."/>
            <person name="Matassi G."/>
            <person name="Medina M."/>
            <person name="Mochizuki Y."/>
            <person name="Mount S."/>
            <person name="Morishita T."/>
            <person name="Miura S."/>
            <person name="Nakayama A."/>
            <person name="Nishizaka S."/>
            <person name="Nomoto H."/>
            <person name="Ohta F."/>
            <person name="Oishi K."/>
            <person name="Rigoutsos I."/>
            <person name="Sano M."/>
            <person name="Sasaki A."/>
            <person name="Sasakura Y."/>
            <person name="Shoguchi E."/>
            <person name="Shin-i T."/>
            <person name="Spagnuolo A."/>
            <person name="Stainier D."/>
            <person name="Suzuki M.M."/>
            <person name="Tassy O."/>
            <person name="Takatori N."/>
            <person name="Tokuoka M."/>
            <person name="Yagi K."/>
            <person name="Yoshizaki F."/>
            <person name="Wada S."/>
            <person name="Zhang C."/>
            <person name="Hyatt P.D."/>
            <person name="Larimer F."/>
            <person name="Detter C."/>
            <person name="Doggett N."/>
            <person name="Glavina T."/>
            <person name="Hawkins T."/>
            <person name="Richardson P."/>
            <person name="Lucas S."/>
            <person name="Kohara Y."/>
            <person name="Levine M."/>
            <person name="Satoh N."/>
            <person name="Rokhsar D.S."/>
        </authorList>
    </citation>
    <scope>NUCLEOTIDE SEQUENCE [LARGE SCALE GENOMIC DNA]</scope>
</reference>
<evidence type="ECO:0000256" key="1">
    <source>
        <dbReference type="ARBA" id="ARBA00004123"/>
    </source>
</evidence>